<dbReference type="EMBL" id="VEPZ02000199">
    <property type="protein sequence ID" value="KAE8730834.1"/>
    <property type="molecule type" value="Genomic_DNA"/>
</dbReference>
<name>A0A6A3CQT2_HIBSY</name>
<comment type="caution">
    <text evidence="2">The sequence shown here is derived from an EMBL/GenBank/DDBJ whole genome shotgun (WGS) entry which is preliminary data.</text>
</comment>
<dbReference type="AlphaFoldDB" id="A0A6A3CQT2"/>
<sequence length="196" mass="21502">MGVGLVFCFVMQLPWLITAANSACSETCGNVQIHYPFGITSGCYAYNNPCTTSPSSVNLQSSPFFFSSRFYRFESVGCGNFVLFFRDNRTNPISSCLQKRCGDVASKLHGCHAMISENITSYTASVMEVISAAGTNRCTSAFIYGSDHVSSRYRSVGFIRPCISGPYQHRYNSCSSRIGVDSLRFGSRAVSRIKTS</sequence>
<reference evidence="2" key="1">
    <citation type="submission" date="2019-09" db="EMBL/GenBank/DDBJ databases">
        <title>Draft genome information of white flower Hibiscus syriacus.</title>
        <authorList>
            <person name="Kim Y.-M."/>
        </authorList>
    </citation>
    <scope>NUCLEOTIDE SEQUENCE [LARGE SCALE GENOMIC DNA]</scope>
    <source>
        <strain evidence="2">YM2019G1</strain>
    </source>
</reference>
<gene>
    <name evidence="2" type="ORF">F3Y22_tig00002866pilonHSYRG00018</name>
</gene>
<keyword evidence="3" id="KW-1185">Reference proteome</keyword>
<proteinExistence type="predicted"/>
<organism evidence="2 3">
    <name type="scientific">Hibiscus syriacus</name>
    <name type="common">Rose of Sharon</name>
    <dbReference type="NCBI Taxonomy" id="106335"/>
    <lineage>
        <taxon>Eukaryota</taxon>
        <taxon>Viridiplantae</taxon>
        <taxon>Streptophyta</taxon>
        <taxon>Embryophyta</taxon>
        <taxon>Tracheophyta</taxon>
        <taxon>Spermatophyta</taxon>
        <taxon>Magnoliopsida</taxon>
        <taxon>eudicotyledons</taxon>
        <taxon>Gunneridae</taxon>
        <taxon>Pentapetalae</taxon>
        <taxon>rosids</taxon>
        <taxon>malvids</taxon>
        <taxon>Malvales</taxon>
        <taxon>Malvaceae</taxon>
        <taxon>Malvoideae</taxon>
        <taxon>Hibiscus</taxon>
    </lineage>
</organism>
<dbReference type="Proteomes" id="UP000436088">
    <property type="component" value="Unassembled WGS sequence"/>
</dbReference>
<accession>A0A6A3CQT2</accession>
<feature type="chain" id="PRO_5025368003" description="Wall-associated receptor kinase galacturonan-binding domain-containing protein" evidence="1">
    <location>
        <begin position="20"/>
        <end position="196"/>
    </location>
</feature>
<dbReference type="PANTHER" id="PTHR33491">
    <property type="entry name" value="OSJNBA0016N04.9 PROTEIN"/>
    <property type="match status" value="1"/>
</dbReference>
<evidence type="ECO:0000313" key="2">
    <source>
        <dbReference type="EMBL" id="KAE8730834.1"/>
    </source>
</evidence>
<keyword evidence="1" id="KW-0732">Signal</keyword>
<evidence type="ECO:0000313" key="3">
    <source>
        <dbReference type="Proteomes" id="UP000436088"/>
    </source>
</evidence>
<evidence type="ECO:0008006" key="4">
    <source>
        <dbReference type="Google" id="ProtNLM"/>
    </source>
</evidence>
<evidence type="ECO:0000256" key="1">
    <source>
        <dbReference type="SAM" id="SignalP"/>
    </source>
</evidence>
<protein>
    <recommendedName>
        <fullName evidence="4">Wall-associated receptor kinase galacturonan-binding domain-containing protein</fullName>
    </recommendedName>
</protein>
<feature type="signal peptide" evidence="1">
    <location>
        <begin position="1"/>
        <end position="19"/>
    </location>
</feature>